<evidence type="ECO:0000313" key="2">
    <source>
        <dbReference type="Proteomes" id="UP001497535"/>
    </source>
</evidence>
<organism evidence="1 2">
    <name type="scientific">Meloidogyne enterolobii</name>
    <name type="common">Root-knot nematode worm</name>
    <name type="synonym">Meloidogyne mayaguensis</name>
    <dbReference type="NCBI Taxonomy" id="390850"/>
    <lineage>
        <taxon>Eukaryota</taxon>
        <taxon>Metazoa</taxon>
        <taxon>Ecdysozoa</taxon>
        <taxon>Nematoda</taxon>
        <taxon>Chromadorea</taxon>
        <taxon>Rhabditida</taxon>
        <taxon>Tylenchina</taxon>
        <taxon>Tylenchomorpha</taxon>
        <taxon>Tylenchoidea</taxon>
        <taxon>Meloidogynidae</taxon>
        <taxon>Meloidogyninae</taxon>
        <taxon>Meloidogyne</taxon>
    </lineage>
</organism>
<name>A0ACB0YGG0_MELEN</name>
<evidence type="ECO:0000313" key="1">
    <source>
        <dbReference type="EMBL" id="CAK5045918.1"/>
    </source>
</evidence>
<comment type="caution">
    <text evidence="1">The sequence shown here is derived from an EMBL/GenBank/DDBJ whole genome shotgun (WGS) entry which is preliminary data.</text>
</comment>
<accession>A0ACB0YGG0</accession>
<proteinExistence type="predicted"/>
<keyword evidence="2" id="KW-1185">Reference proteome</keyword>
<dbReference type="Proteomes" id="UP001497535">
    <property type="component" value="Unassembled WGS sequence"/>
</dbReference>
<protein>
    <submittedName>
        <fullName evidence="1">Uncharacterized protein</fullName>
    </submittedName>
</protein>
<gene>
    <name evidence="1" type="ORF">MENTE1834_LOCUS11890</name>
</gene>
<sequence>MEWAENVLSEIQVGIDEIVKIEIIEFLRGRWFKIQYWKGDNFNEKKLNSEIEVIS</sequence>
<reference evidence="1" key="1">
    <citation type="submission" date="2023-11" db="EMBL/GenBank/DDBJ databases">
        <authorList>
            <person name="Poullet M."/>
        </authorList>
    </citation>
    <scope>NUCLEOTIDE SEQUENCE</scope>
    <source>
        <strain evidence="1">E1834</strain>
    </source>
</reference>
<dbReference type="EMBL" id="CAVMJV010000012">
    <property type="protein sequence ID" value="CAK5045918.1"/>
    <property type="molecule type" value="Genomic_DNA"/>
</dbReference>